<dbReference type="HOGENOM" id="CLU_011120_0_0_1"/>
<dbReference type="CTD" id="8232103"/>
<dbReference type="EMBL" id="DS235366">
    <property type="protein sequence ID" value="EEB15263.1"/>
    <property type="molecule type" value="Genomic_DNA"/>
</dbReference>
<dbReference type="InterPro" id="IPR002048">
    <property type="entry name" value="EF_hand_dom"/>
</dbReference>
<organism>
    <name type="scientific">Pediculus humanus subsp. corporis</name>
    <name type="common">Body louse</name>
    <dbReference type="NCBI Taxonomy" id="121224"/>
    <lineage>
        <taxon>Eukaryota</taxon>
        <taxon>Metazoa</taxon>
        <taxon>Ecdysozoa</taxon>
        <taxon>Arthropoda</taxon>
        <taxon>Hexapoda</taxon>
        <taxon>Insecta</taxon>
        <taxon>Pterygota</taxon>
        <taxon>Neoptera</taxon>
        <taxon>Paraneoptera</taxon>
        <taxon>Psocodea</taxon>
        <taxon>Troctomorpha</taxon>
        <taxon>Phthiraptera</taxon>
        <taxon>Anoplura</taxon>
        <taxon>Pediculidae</taxon>
        <taxon>Pediculus</taxon>
    </lineage>
</organism>
<sequence>MADCTEDSEDATSSIGDEERVKRLFQACDGDGDGFIDSQDLLNVCRELNLEDSIEELMKELGADEQGRISYQEFFKRRLALRPEIEAIKSSKPQQPEYLPTSSENSLGEGKMSWEFDSGARDLSPEPHSLQQLVSSSSSHPGSGNLLELANKLHVAALASLKNEILDLSNRLQCVTQERDHFEKSLHKAELERHKAEQKLEEELQLHEEQLTELHSVIAELTRKVQHQRTLVIREEEDMSETDENETSAIVECSQTLLIDEEVNEIDPTIGTSASSNENEEAEEKINKPSEDLEALKEELAQVKAENAMLNERLNRALNDLETISKLNNKKQICEVPDSVEVVRVAVVSSPSRVVDRASPSLVTQKITSPSRSSPSRIDRNSPIPKIAERVRLKRVDNQVTGSDIANFGVSVCHTKVAEHLVSDLQEESDLQELHRGDMLSKKQLELETERLNSKLEHVRAQNAVLALTLEECKAQCDKLSLLLGKYESNAVALKLALNYSDQALHVAESLVYLLETKQNQTELGWVLSSCLEPQNSVFNSELADNPFVRKAIENRKKAERHAKRVLDNFEDGRDSGGNNQSEWNPEDETKLKEKLNALKSDRNLVKTTVVELESPHVLPFANVLNLADVRKLDLETAVLMQELMSMREDRAELKGKIHFLEKERAAQELRIVAQNSHLQSLLQSIKHLKDQINEDKENNTDKKSGFQNGDSTKLKERIEDLVNKLDQIARNSELRYQENAELVLDLKAANSALVSTLDRCKKKYQGRLKKLEAQMMSMVEQHAHQEGISDRKTIRGNLFDK</sequence>
<feature type="compositionally biased region" description="Basic and acidic residues" evidence="3">
    <location>
        <begin position="112"/>
        <end position="125"/>
    </location>
</feature>
<accession>E0VPF7</accession>
<dbReference type="STRING" id="121224.E0VPF7"/>
<proteinExistence type="predicted"/>
<dbReference type="GeneID" id="8232103"/>
<dbReference type="Proteomes" id="UP000009046">
    <property type="component" value="Unassembled WGS sequence"/>
</dbReference>
<feature type="region of interest" description="Disordered" evidence="3">
    <location>
        <begin position="564"/>
        <end position="589"/>
    </location>
</feature>
<dbReference type="OrthoDB" id="6256369at2759"/>
<feature type="compositionally biased region" description="Low complexity" evidence="3">
    <location>
        <begin position="127"/>
        <end position="142"/>
    </location>
</feature>
<evidence type="ECO:0000256" key="1">
    <source>
        <dbReference type="ARBA" id="ARBA00022837"/>
    </source>
</evidence>
<dbReference type="Pfam" id="PF10506">
    <property type="entry name" value="USHBP1_PDZ-bd"/>
    <property type="match status" value="2"/>
</dbReference>
<feature type="compositionally biased region" description="Basic and acidic residues" evidence="3">
    <location>
        <begin position="565"/>
        <end position="575"/>
    </location>
</feature>
<dbReference type="SUPFAM" id="SSF47473">
    <property type="entry name" value="EF-hand"/>
    <property type="match status" value="1"/>
</dbReference>
<dbReference type="SMART" id="SM00054">
    <property type="entry name" value="EFh"/>
    <property type="match status" value="2"/>
</dbReference>
<dbReference type="PANTHER" id="PTHR23347">
    <property type="entry name" value="COLORECTAL MUTANT CANCER PROTEIN MCC PROTEIN -RELATED"/>
    <property type="match status" value="1"/>
</dbReference>
<dbReference type="GO" id="GO:0005509">
    <property type="term" value="F:calcium ion binding"/>
    <property type="evidence" value="ECO:0007669"/>
    <property type="project" value="InterPro"/>
</dbReference>
<reference evidence="6" key="3">
    <citation type="submission" date="2020-05" db="UniProtKB">
        <authorList>
            <consortium name="EnsemblMetazoa"/>
        </authorList>
    </citation>
    <scope>IDENTIFICATION</scope>
    <source>
        <strain evidence="6">USDA</strain>
    </source>
</reference>
<dbReference type="PROSITE" id="PS50222">
    <property type="entry name" value="EF_HAND_2"/>
    <property type="match status" value="1"/>
</dbReference>
<dbReference type="InterPro" id="IPR011992">
    <property type="entry name" value="EF-hand-dom_pair"/>
</dbReference>
<feature type="region of interest" description="Disordered" evidence="3">
    <location>
        <begin position="269"/>
        <end position="288"/>
    </location>
</feature>
<keyword evidence="2" id="KW-0175">Coiled coil</keyword>
<dbReference type="Gene3D" id="1.10.238.10">
    <property type="entry name" value="EF-hand"/>
    <property type="match status" value="1"/>
</dbReference>
<feature type="domain" description="EF-hand" evidence="4">
    <location>
        <begin position="16"/>
        <end position="51"/>
    </location>
</feature>
<dbReference type="PANTHER" id="PTHR23347:SF6">
    <property type="entry name" value="FI17904P1"/>
    <property type="match status" value="1"/>
</dbReference>
<feature type="coiled-coil region" evidence="2">
    <location>
        <begin position="442"/>
        <end position="490"/>
    </location>
</feature>
<feature type="coiled-coil region" evidence="2">
    <location>
        <begin position="644"/>
        <end position="782"/>
    </location>
</feature>
<evidence type="ECO:0000256" key="3">
    <source>
        <dbReference type="SAM" id="MobiDB-lite"/>
    </source>
</evidence>
<protein>
    <recommendedName>
        <fullName evidence="4">EF-hand domain-containing protein</fullName>
    </recommendedName>
</protein>
<evidence type="ECO:0000259" key="4">
    <source>
        <dbReference type="PROSITE" id="PS50222"/>
    </source>
</evidence>
<dbReference type="InterPro" id="IPR019536">
    <property type="entry name" value="USHBP1_PDZ-bd"/>
</dbReference>
<reference evidence="5" key="2">
    <citation type="submission" date="2007-04" db="EMBL/GenBank/DDBJ databases">
        <title>The genome of the human body louse.</title>
        <authorList>
            <consortium name="The Human Body Louse Genome Consortium"/>
            <person name="Kirkness E."/>
            <person name="Walenz B."/>
            <person name="Hass B."/>
            <person name="Bruggner R."/>
            <person name="Strausberg R."/>
        </authorList>
    </citation>
    <scope>NUCLEOTIDE SEQUENCE</scope>
    <source>
        <strain evidence="5">USDA</strain>
    </source>
</reference>
<dbReference type="OMA" id="EESRGQC"/>
<evidence type="ECO:0000256" key="2">
    <source>
        <dbReference type="SAM" id="Coils"/>
    </source>
</evidence>
<feature type="region of interest" description="Disordered" evidence="3">
    <location>
        <begin position="363"/>
        <end position="384"/>
    </location>
</feature>
<dbReference type="VEuPathDB" id="VectorBase:PHUM359120"/>
<keyword evidence="1" id="KW-0106">Calcium</keyword>
<dbReference type="eggNOG" id="ENOG502QPWE">
    <property type="taxonomic scope" value="Eukaryota"/>
</dbReference>
<dbReference type="FunCoup" id="E0VPF7">
    <property type="interactions" value="295"/>
</dbReference>
<dbReference type="RefSeq" id="XP_002428001.1">
    <property type="nucleotide sequence ID" value="XM_002427956.1"/>
</dbReference>
<dbReference type="InParanoid" id="E0VPF7"/>
<evidence type="ECO:0000313" key="7">
    <source>
        <dbReference type="Proteomes" id="UP000009046"/>
    </source>
</evidence>
<reference evidence="5" key="1">
    <citation type="submission" date="2007-04" db="EMBL/GenBank/DDBJ databases">
        <title>Annotation of Pediculus humanus corporis strain USDA.</title>
        <authorList>
            <person name="Kirkness E."/>
            <person name="Hannick L."/>
            <person name="Hass B."/>
            <person name="Bruggner R."/>
            <person name="Lawson D."/>
            <person name="Bidwell S."/>
            <person name="Joardar V."/>
            <person name="Caler E."/>
            <person name="Walenz B."/>
            <person name="Inman J."/>
            <person name="Schobel S."/>
            <person name="Galinsky K."/>
            <person name="Amedeo P."/>
            <person name="Strausberg R."/>
        </authorList>
    </citation>
    <scope>NUCLEOTIDE SEQUENCE</scope>
    <source>
        <strain evidence="5">USDA</strain>
    </source>
</reference>
<dbReference type="EMBL" id="AAZO01004173">
    <property type="status" value="NOT_ANNOTATED_CDS"/>
    <property type="molecule type" value="Genomic_DNA"/>
</dbReference>
<dbReference type="EnsemblMetazoa" id="PHUM359120-RA">
    <property type="protein sequence ID" value="PHUM359120-PA"/>
    <property type="gene ID" value="PHUM359120"/>
</dbReference>
<feature type="coiled-coil region" evidence="2">
    <location>
        <begin position="158"/>
        <end position="224"/>
    </location>
</feature>
<dbReference type="PROSITE" id="PS00018">
    <property type="entry name" value="EF_HAND_1"/>
    <property type="match status" value="1"/>
</dbReference>
<dbReference type="KEGG" id="phu:Phum_PHUM359120"/>
<name>E0VPF7_PEDHC</name>
<dbReference type="Pfam" id="PF13499">
    <property type="entry name" value="EF-hand_7"/>
    <property type="match status" value="1"/>
</dbReference>
<gene>
    <name evidence="6" type="primary">8232103</name>
    <name evidence="5" type="ORF">Phum_PHUM359120</name>
</gene>
<dbReference type="CDD" id="cd00051">
    <property type="entry name" value="EFh"/>
    <property type="match status" value="1"/>
</dbReference>
<keyword evidence="7" id="KW-1185">Reference proteome</keyword>
<feature type="region of interest" description="Disordered" evidence="3">
    <location>
        <begin position="90"/>
        <end position="142"/>
    </location>
</feature>
<dbReference type="AlphaFoldDB" id="E0VPF7"/>
<dbReference type="InterPro" id="IPR018247">
    <property type="entry name" value="EF_Hand_1_Ca_BS"/>
</dbReference>
<evidence type="ECO:0000313" key="5">
    <source>
        <dbReference type="EMBL" id="EEB15263.1"/>
    </source>
</evidence>
<dbReference type="InterPro" id="IPR040171">
    <property type="entry name" value="USBP1-like"/>
</dbReference>
<evidence type="ECO:0000313" key="6">
    <source>
        <dbReference type="EnsemblMetazoa" id="PHUM359120-PA"/>
    </source>
</evidence>